<keyword evidence="2" id="KW-1185">Reference proteome</keyword>
<gene>
    <name evidence="1" type="ORF">SAMN05216175_1215</name>
</gene>
<reference evidence="2" key="1">
    <citation type="submission" date="2016-10" db="EMBL/GenBank/DDBJ databases">
        <authorList>
            <person name="Varghese N."/>
            <person name="Submissions S."/>
        </authorList>
    </citation>
    <scope>NUCLEOTIDE SEQUENCE [LARGE SCALE GENOMIC DNA]</scope>
    <source>
        <strain evidence="2">CGMCC 1.10971</strain>
    </source>
</reference>
<dbReference type="InterPro" id="IPR023214">
    <property type="entry name" value="HAD_sf"/>
</dbReference>
<dbReference type="STRING" id="1045558.SAMN05216175_1215"/>
<dbReference type="InterPro" id="IPR036412">
    <property type="entry name" value="HAD-like_sf"/>
</dbReference>
<dbReference type="InterPro" id="IPR006439">
    <property type="entry name" value="HAD-SF_hydro_IA"/>
</dbReference>
<dbReference type="SUPFAM" id="SSF56784">
    <property type="entry name" value="HAD-like"/>
    <property type="match status" value="1"/>
</dbReference>
<dbReference type="EMBL" id="FOOU01000021">
    <property type="protein sequence ID" value="SFG94446.1"/>
    <property type="molecule type" value="Genomic_DNA"/>
</dbReference>
<accession>A0A1I2W323</accession>
<protein>
    <submittedName>
        <fullName evidence="1">Haloacid dehalogenase superfamily, subfamily IA, variant 3 with third motif having DD or ED/haloacid dehalogenase superfamily, subfamily IA, variant 1 with third motif having Dx(3-4)D or Dx(3-4)E</fullName>
    </submittedName>
</protein>
<dbReference type="CDD" id="cd01427">
    <property type="entry name" value="HAD_like"/>
    <property type="match status" value="1"/>
</dbReference>
<proteinExistence type="predicted"/>
<dbReference type="PANTHER" id="PTHR43885:SF1">
    <property type="entry name" value="SUPERFAMILY HYDROLASE, PUTATIVE (AFU_ORTHOLOGUE AFUA_4G13290)-RELATED"/>
    <property type="match status" value="1"/>
</dbReference>
<dbReference type="RefSeq" id="WP_090730689.1">
    <property type="nucleotide sequence ID" value="NZ_FOOU01000021.1"/>
</dbReference>
<dbReference type="SFLD" id="SFLDS00003">
    <property type="entry name" value="Haloacid_Dehalogenase"/>
    <property type="match status" value="1"/>
</dbReference>
<name>A0A1I2W323_9GAMM</name>
<evidence type="ECO:0000313" key="2">
    <source>
        <dbReference type="Proteomes" id="UP000198623"/>
    </source>
</evidence>
<sequence length="198" mass="22667">MLQFLKRCEYWIFDLDGTLTQPVHDFAYIRRELDIAPDEDILLHLASLPDMQRRQKSERLDQLEHFYALQTKSAEGVDSLIKLLTRKQCRLGIVTRNTKVFAQLSLSVLQLSSHFSDECIIGRDEALPKPEPHGIQALISQWGVSADDVMMVGDYKYDLLAGRAAGCRTIHVSDNDELQWPALTDYRFNSLSELSELL</sequence>
<dbReference type="OrthoDB" id="5623813at2"/>
<dbReference type="AlphaFoldDB" id="A0A1I2W323"/>
<dbReference type="NCBIfam" id="TIGR01549">
    <property type="entry name" value="HAD-SF-IA-v1"/>
    <property type="match status" value="1"/>
</dbReference>
<evidence type="ECO:0000313" key="1">
    <source>
        <dbReference type="EMBL" id="SFG94446.1"/>
    </source>
</evidence>
<dbReference type="SFLD" id="SFLDG01129">
    <property type="entry name" value="C1.5:_HAD__Beta-PGM__Phosphata"/>
    <property type="match status" value="1"/>
</dbReference>
<organism evidence="1 2">
    <name type="scientific">Neptunomonas qingdaonensis</name>
    <dbReference type="NCBI Taxonomy" id="1045558"/>
    <lineage>
        <taxon>Bacteria</taxon>
        <taxon>Pseudomonadati</taxon>
        <taxon>Pseudomonadota</taxon>
        <taxon>Gammaproteobacteria</taxon>
        <taxon>Oceanospirillales</taxon>
        <taxon>Oceanospirillaceae</taxon>
        <taxon>Neptunomonas</taxon>
    </lineage>
</organism>
<dbReference type="Pfam" id="PF13419">
    <property type="entry name" value="HAD_2"/>
    <property type="match status" value="1"/>
</dbReference>
<dbReference type="Proteomes" id="UP000198623">
    <property type="component" value="Unassembled WGS sequence"/>
</dbReference>
<dbReference type="PANTHER" id="PTHR43885">
    <property type="entry name" value="HALOACID DEHALOGENASE-LIKE HYDROLASE"/>
    <property type="match status" value="1"/>
</dbReference>
<dbReference type="Gene3D" id="1.10.260.80">
    <property type="match status" value="1"/>
</dbReference>
<dbReference type="InterPro" id="IPR041492">
    <property type="entry name" value="HAD_2"/>
</dbReference>
<dbReference type="Gene3D" id="3.40.50.1000">
    <property type="entry name" value="HAD superfamily/HAD-like"/>
    <property type="match status" value="1"/>
</dbReference>
<dbReference type="NCBIfam" id="TIGR01509">
    <property type="entry name" value="HAD-SF-IA-v3"/>
    <property type="match status" value="1"/>
</dbReference>